<gene>
    <name evidence="1" type="ORF">KHM83_02660</name>
</gene>
<accession>A0ABS5PL25</accession>
<evidence type="ECO:0000313" key="1">
    <source>
        <dbReference type="EMBL" id="MBS7525577.1"/>
    </source>
</evidence>
<dbReference type="PANTHER" id="PTHR43564:SF2">
    <property type="entry name" value="BLR6059 PROTEIN"/>
    <property type="match status" value="1"/>
</dbReference>
<dbReference type="InterPro" id="IPR007325">
    <property type="entry name" value="KFase/CYL"/>
</dbReference>
<reference evidence="1 2" key="1">
    <citation type="submission" date="2021-05" db="EMBL/GenBank/DDBJ databases">
        <title>Fusibacter ferrireducens sp. nov., an anaerobic, sulfur- and Fe-reducing bacterium isolated from the mangrove sediment.</title>
        <authorList>
            <person name="Qiu D."/>
        </authorList>
    </citation>
    <scope>NUCLEOTIDE SEQUENCE [LARGE SCALE GENOMIC DNA]</scope>
    <source>
        <strain evidence="1 2">DSM 12116</strain>
    </source>
</reference>
<sequence length="256" mass="28810">MKIIDLSIAVEDGLPSDPKPQIPRIEYLNHKDTAQSMTTYFNDNITVDDLPEGNGWAIENIQLTTHSGTHLDAPYHYYPTMNGGERAWTIDEIPLEWCLGDGVKMDFSSKPDGYKITAEDVEMYFKEIDYQLKEGDIVLLQTGADKQWGKPEYLLAGAGMSAEATLWLIEHGVHVVGTDGWSWDVPLPFEAERFAESRDVDIIWEAHRVGRIKAYCHIEKMTNLDQLPAFGFKVSCLPVKIKAASAGWCRAVAFIE</sequence>
<organism evidence="1 2">
    <name type="scientific">Fusibacter paucivorans</name>
    <dbReference type="NCBI Taxonomy" id="76009"/>
    <lineage>
        <taxon>Bacteria</taxon>
        <taxon>Bacillati</taxon>
        <taxon>Bacillota</taxon>
        <taxon>Clostridia</taxon>
        <taxon>Eubacteriales</taxon>
        <taxon>Eubacteriales Family XII. Incertae Sedis</taxon>
        <taxon>Fusibacter</taxon>
    </lineage>
</organism>
<evidence type="ECO:0000313" key="2">
    <source>
        <dbReference type="Proteomes" id="UP000746471"/>
    </source>
</evidence>
<comment type="caution">
    <text evidence="1">The sequence shown here is derived from an EMBL/GenBank/DDBJ whole genome shotgun (WGS) entry which is preliminary data.</text>
</comment>
<dbReference type="Pfam" id="PF04199">
    <property type="entry name" value="Cyclase"/>
    <property type="match status" value="1"/>
</dbReference>
<dbReference type="Gene3D" id="3.50.30.50">
    <property type="entry name" value="Putative cyclase"/>
    <property type="match status" value="1"/>
</dbReference>
<dbReference type="EMBL" id="JAHBCL010000003">
    <property type="protein sequence ID" value="MBS7525577.1"/>
    <property type="molecule type" value="Genomic_DNA"/>
</dbReference>
<dbReference type="InterPro" id="IPR037175">
    <property type="entry name" value="KFase_sf"/>
</dbReference>
<dbReference type="SUPFAM" id="SSF102198">
    <property type="entry name" value="Putative cyclase"/>
    <property type="match status" value="1"/>
</dbReference>
<dbReference type="RefSeq" id="WP_213235363.1">
    <property type="nucleotide sequence ID" value="NZ_JAHBCL010000003.1"/>
</dbReference>
<protein>
    <submittedName>
        <fullName evidence="1">Cyclase family protein</fullName>
    </submittedName>
</protein>
<dbReference type="PANTHER" id="PTHR43564">
    <property type="entry name" value="KYNURENINE FORMAMIDASE-LIKE PROTEIN"/>
    <property type="match status" value="1"/>
</dbReference>
<dbReference type="Proteomes" id="UP000746471">
    <property type="component" value="Unassembled WGS sequence"/>
</dbReference>
<keyword evidence="2" id="KW-1185">Reference proteome</keyword>
<proteinExistence type="predicted"/>
<name>A0ABS5PL25_9FIRM</name>